<reference evidence="3 4" key="1">
    <citation type="submission" date="2018-09" db="EMBL/GenBank/DDBJ databases">
        <title>Cohnella cavernae sp. nov., isolated from a karst cave.</title>
        <authorList>
            <person name="Zhu H."/>
        </authorList>
    </citation>
    <scope>NUCLEOTIDE SEQUENCE [LARGE SCALE GENOMIC DNA]</scope>
    <source>
        <strain evidence="3 4">K2E09-144</strain>
    </source>
</reference>
<dbReference type="PANTHER" id="PTHR13593:SF113">
    <property type="entry name" value="SI:DKEY-266F7.9"/>
    <property type="match status" value="1"/>
</dbReference>
<name>A0A398CPC6_9BACL</name>
<dbReference type="InterPro" id="IPR051057">
    <property type="entry name" value="PI-PLC_domain"/>
</dbReference>
<keyword evidence="1" id="KW-0442">Lipid degradation</keyword>
<sequence>MLDTNGLDQLGFANMSFQNGGTPSAEGSPDDSNNGLVAAGLQRYHRDVVAASLEYQIGESNRACWNHGDSNDGSTTCNQTTFKDKRALIFIENTIPETLTFVKYWNDNKGGAGNWYIEPNADDTVPPDCKRIFVLKDNDRAGLYFKMNYIEFHMSFTCPKMSSNSAEGSPHTGLQTYSGSGTPVTFTYRVGTPNLACWSSGTSNSGKTVCPQTLVLPFDLRRWMGKVNEKYAGFKNQKLRQLFIPGTHDAACYNNSGVATPWVQTQQVNFHDQLMLGARYFDVRPKYVHEGEGEWSHGFHHGPITVAATLDDLISQVTAFYTEDWQKRQNEIIILDFTHFDNYDDKERPGALQSFFTALYNSSLNPYLIPQGSFGPNTTLNSLWTASTQQRVIASVNFDPSSYQNTGNIWNGKKLFADEWDGSKFWPNTDKQTDLIQFINNNISTFSALTNLWALQDLLTPGLTSSVYSLVDQAHGALYGPSGLSWRSQANIVIQDYYDDRTTIEAIIENIRRISP</sequence>
<keyword evidence="1" id="KW-0443">Lipid metabolism</keyword>
<evidence type="ECO:0000313" key="4">
    <source>
        <dbReference type="Proteomes" id="UP000266340"/>
    </source>
</evidence>
<gene>
    <name evidence="3" type="ORF">D3H35_07565</name>
</gene>
<dbReference type="InterPro" id="IPR017946">
    <property type="entry name" value="PLC-like_Pdiesterase_TIM-brl"/>
</dbReference>
<dbReference type="SUPFAM" id="SSF51695">
    <property type="entry name" value="PLC-like phosphodiesterases"/>
    <property type="match status" value="1"/>
</dbReference>
<proteinExistence type="predicted"/>
<organism evidence="3 4">
    <name type="scientific">Cohnella faecalis</name>
    <dbReference type="NCBI Taxonomy" id="2315694"/>
    <lineage>
        <taxon>Bacteria</taxon>
        <taxon>Bacillati</taxon>
        <taxon>Bacillota</taxon>
        <taxon>Bacilli</taxon>
        <taxon>Bacillales</taxon>
        <taxon>Paenibacillaceae</taxon>
        <taxon>Cohnella</taxon>
    </lineage>
</organism>
<dbReference type="AlphaFoldDB" id="A0A398CPC6"/>
<dbReference type="PROSITE" id="PS50007">
    <property type="entry name" value="PIPLC_X_DOMAIN"/>
    <property type="match status" value="1"/>
</dbReference>
<keyword evidence="4" id="KW-1185">Reference proteome</keyword>
<dbReference type="EMBL" id="QXJM01000027">
    <property type="protein sequence ID" value="RIE04433.1"/>
    <property type="molecule type" value="Genomic_DNA"/>
</dbReference>
<dbReference type="GO" id="GO:0016042">
    <property type="term" value="P:lipid catabolic process"/>
    <property type="evidence" value="ECO:0007669"/>
    <property type="project" value="UniProtKB-KW"/>
</dbReference>
<protein>
    <recommendedName>
        <fullName evidence="5">Phosphatidylinositol diacylglycerol-lyase</fullName>
    </recommendedName>
</protein>
<dbReference type="Gene3D" id="3.20.20.190">
    <property type="entry name" value="Phosphatidylinositol (PI) phosphodiesterase"/>
    <property type="match status" value="1"/>
</dbReference>
<evidence type="ECO:0008006" key="5">
    <source>
        <dbReference type="Google" id="ProtNLM"/>
    </source>
</evidence>
<evidence type="ECO:0000256" key="2">
    <source>
        <dbReference type="SAM" id="MobiDB-lite"/>
    </source>
</evidence>
<dbReference type="GO" id="GO:0008081">
    <property type="term" value="F:phosphoric diester hydrolase activity"/>
    <property type="evidence" value="ECO:0007669"/>
    <property type="project" value="InterPro"/>
</dbReference>
<accession>A0A398CPC6</accession>
<dbReference type="OrthoDB" id="7191982at2"/>
<feature type="region of interest" description="Disordered" evidence="2">
    <location>
        <begin position="13"/>
        <end position="34"/>
    </location>
</feature>
<dbReference type="RefSeq" id="WP_147355771.1">
    <property type="nucleotide sequence ID" value="NZ_QXJM01000027.1"/>
</dbReference>
<dbReference type="PANTHER" id="PTHR13593">
    <property type="match status" value="1"/>
</dbReference>
<evidence type="ECO:0000256" key="1">
    <source>
        <dbReference type="ARBA" id="ARBA00022963"/>
    </source>
</evidence>
<dbReference type="Proteomes" id="UP000266340">
    <property type="component" value="Unassembled WGS sequence"/>
</dbReference>
<evidence type="ECO:0000313" key="3">
    <source>
        <dbReference type="EMBL" id="RIE04433.1"/>
    </source>
</evidence>
<comment type="caution">
    <text evidence="3">The sequence shown here is derived from an EMBL/GenBank/DDBJ whole genome shotgun (WGS) entry which is preliminary data.</text>
</comment>